<comment type="caution">
    <text evidence="1">The sequence shown here is derived from an EMBL/GenBank/DDBJ whole genome shotgun (WGS) entry which is preliminary data.</text>
</comment>
<keyword evidence="2" id="KW-1185">Reference proteome</keyword>
<reference evidence="1" key="1">
    <citation type="submission" date="2024-02" db="EMBL/GenBank/DDBJ databases">
        <title>Metagenome Assembled Genome of Zalaria obscura JY119.</title>
        <authorList>
            <person name="Vighnesh L."/>
            <person name="Jagadeeshwari U."/>
            <person name="Venkata Ramana C."/>
            <person name="Sasikala C."/>
        </authorList>
    </citation>
    <scope>NUCLEOTIDE SEQUENCE</scope>
    <source>
        <strain evidence="1">JY119</strain>
    </source>
</reference>
<protein>
    <submittedName>
        <fullName evidence="1">Uncharacterized protein</fullName>
    </submittedName>
</protein>
<dbReference type="Proteomes" id="UP001320706">
    <property type="component" value="Unassembled WGS sequence"/>
</dbReference>
<sequence>MELDESERDPFAVSDLWRKSTFTINNDPHETLFNNDLSFAIEFPELNIASHDRHGLSNTEDYGLRLPDLDAFEFGALEDLSPPESHRGEKSEGEDEIERQQDELGEDIWNVASHADIPAKAPALRTWEGFLDEQHAEPVSAYLSEVGPGVFDAALQQEEKGTAAASASDDVLQPAFVLRCLFSLALGRASVLFQWNDEKAVFEDTLENVRVSGCSALCSQSLIQRVKGLGNTTMELRNHVLRTYAAKSPLPAYVALAGCLEVILNAADKHLTSQAAVVRSFVAFESAIQVPDQLLHLFSTLLHETKSARSDHEVANEVYHMAQHSSGLSNAIQSIYADVLARVSEPWLTSLKNRVGLGDAKYASPDPVLPDFLDLVNGPSDSTNGHRISAADIVSPADSQCVEEIHAGLEILNACAPEHPLLFSGSYTSTGVRGQQSAYPDLERTLQRAKQYELELQGAINKYASGSRSATKETTELQTPARSAQPADENDAWLDDERQKQFLAAIGARCVQTPGTGTEAVTEDGLLDQLLKLFQEGDQEDDYSLDVSVAPLAQSPLVSLQPYLDVQSQAVNSSVLRLLFKECRLREHLSLQRSFHFFGNGVFLERLSSALFSADLDTAERMTGKVRTPSAMGLRLDVRDGARWPPASSELRLSLMGILSESYKPNHTGSEHNKSQDLPGGLSFSIRELPEADIERVLDPGSIYALDFLRLQYAAPHPVNSVITADSLQKYDEIFRFLLRLLRVTHLTTLMKASIAGIYSATAPGSGHDGIGFATEAHHIMSTLHSHFFAIGISAPWATLDRELAHVEETLDKTDASTMGLQALRQLHDAMLDSVRTRLLQRRKQEKLLNSVNSIFTIILQASRSLQDQQVGSDMRSLRERLTSEARTLVKLLEEASDKALKRRAADKKEKEDLETFNILRLRLDMSGYYSTARPGDQLLPI</sequence>
<evidence type="ECO:0000313" key="1">
    <source>
        <dbReference type="EMBL" id="KAK8217342.1"/>
    </source>
</evidence>
<organism evidence="1 2">
    <name type="scientific">Zalaria obscura</name>
    <dbReference type="NCBI Taxonomy" id="2024903"/>
    <lineage>
        <taxon>Eukaryota</taxon>
        <taxon>Fungi</taxon>
        <taxon>Dikarya</taxon>
        <taxon>Ascomycota</taxon>
        <taxon>Pezizomycotina</taxon>
        <taxon>Dothideomycetes</taxon>
        <taxon>Dothideomycetidae</taxon>
        <taxon>Dothideales</taxon>
        <taxon>Zalariaceae</taxon>
        <taxon>Zalaria</taxon>
    </lineage>
</organism>
<evidence type="ECO:0000313" key="2">
    <source>
        <dbReference type="Proteomes" id="UP001320706"/>
    </source>
</evidence>
<proteinExistence type="predicted"/>
<dbReference type="EMBL" id="JAMKPW020000006">
    <property type="protein sequence ID" value="KAK8217342.1"/>
    <property type="molecule type" value="Genomic_DNA"/>
</dbReference>
<accession>A0ACC3SK69</accession>
<gene>
    <name evidence="1" type="ORF">M8818_001595</name>
</gene>
<name>A0ACC3SK69_9PEZI</name>